<dbReference type="OrthoDB" id="8909678at2"/>
<keyword evidence="7" id="KW-1185">Reference proteome</keyword>
<dbReference type="EMBL" id="CP028271">
    <property type="protein sequence ID" value="QHM72591.1"/>
    <property type="molecule type" value="Genomic_DNA"/>
</dbReference>
<keyword evidence="4 5" id="KW-0472">Membrane</keyword>
<comment type="similarity">
    <text evidence="5">Belongs to the FrdC family.</text>
</comment>
<dbReference type="HAMAP" id="MF_00708">
    <property type="entry name" value="Fumarate_red_C"/>
    <property type="match status" value="1"/>
</dbReference>
<feature type="transmembrane region" description="Helical" evidence="5">
    <location>
        <begin position="109"/>
        <end position="129"/>
    </location>
</feature>
<evidence type="ECO:0000256" key="2">
    <source>
        <dbReference type="ARBA" id="ARBA00022692"/>
    </source>
</evidence>
<dbReference type="GO" id="GO:0000104">
    <property type="term" value="F:succinate dehydrogenase activity"/>
    <property type="evidence" value="ECO:0007669"/>
    <property type="project" value="UniProtKB-UniRule"/>
</dbReference>
<dbReference type="InterPro" id="IPR034804">
    <property type="entry name" value="SQR/QFR_C/D"/>
</dbReference>
<comment type="function">
    <text evidence="5">Two distinct, membrane-bound, FAD-containing enzymes are responsible for the catalysis of fumarate and succinate interconversion; fumarate reductase is used in anaerobic growth, and succinate dehydrogenase is used in aerobic growth. Anchors the catalytic components of the fumarate reductase complex to the cell inner membrane, binds quinones.</text>
</comment>
<evidence type="ECO:0000256" key="4">
    <source>
        <dbReference type="ARBA" id="ARBA00023136"/>
    </source>
</evidence>
<keyword evidence="3 5" id="KW-1133">Transmembrane helix</keyword>
<evidence type="ECO:0000256" key="5">
    <source>
        <dbReference type="HAMAP-Rule" id="MF_00708"/>
    </source>
</evidence>
<keyword evidence="2 5" id="KW-0812">Transmembrane</keyword>
<comment type="caution">
    <text evidence="5">Lacks conserved residue(s) required for the propagation of feature annotation.</text>
</comment>
<dbReference type="NCBIfam" id="NF003445">
    <property type="entry name" value="PRK04987.1"/>
    <property type="match status" value="1"/>
</dbReference>
<comment type="subcellular location">
    <subcellularLocation>
        <location evidence="5">Cell membrane</location>
        <topology evidence="5">Multi-pass membrane protein</topology>
    </subcellularLocation>
</comment>
<dbReference type="SUPFAM" id="SSF81343">
    <property type="entry name" value="Fumarate reductase respiratory complex transmembrane subunits"/>
    <property type="match status" value="1"/>
</dbReference>
<evidence type="ECO:0000313" key="6">
    <source>
        <dbReference type="EMBL" id="QHM72591.1"/>
    </source>
</evidence>
<organism evidence="6 7">
    <name type="scientific">Mixta intestinalis</name>
    <dbReference type="NCBI Taxonomy" id="1615494"/>
    <lineage>
        <taxon>Bacteria</taxon>
        <taxon>Pseudomonadati</taxon>
        <taxon>Pseudomonadota</taxon>
        <taxon>Gammaproteobacteria</taxon>
        <taxon>Enterobacterales</taxon>
        <taxon>Erwiniaceae</taxon>
        <taxon>Mixta</taxon>
    </lineage>
</organism>
<protein>
    <recommendedName>
        <fullName evidence="5">Fumarate reductase subunit C</fullName>
    </recommendedName>
    <alternativeName>
        <fullName evidence="5">Fumarate reductase 15 kDa hydrophobic protein</fullName>
    </alternativeName>
    <alternativeName>
        <fullName evidence="5">Quinol-fumarate reductase subunit C</fullName>
        <shortName evidence="5">QFR subunit C</shortName>
    </alternativeName>
</protein>
<dbReference type="PIRSF" id="PIRSF000180">
    <property type="entry name" value="FrdC"/>
    <property type="match status" value="1"/>
</dbReference>
<evidence type="ECO:0000313" key="7">
    <source>
        <dbReference type="Proteomes" id="UP000464053"/>
    </source>
</evidence>
<dbReference type="Gene3D" id="1.20.1300.10">
    <property type="entry name" value="Fumarate reductase/succinate dehydrogenase, transmembrane subunit"/>
    <property type="match status" value="1"/>
</dbReference>
<dbReference type="InterPro" id="IPR003510">
    <property type="entry name" value="Fumarate_red_C"/>
</dbReference>
<dbReference type="GO" id="GO:0045283">
    <property type="term" value="C:fumarate reductase complex"/>
    <property type="evidence" value="ECO:0007669"/>
    <property type="project" value="UniProtKB-UniRule"/>
</dbReference>
<dbReference type="AlphaFoldDB" id="A0A6P1Q2E6"/>
<dbReference type="Pfam" id="PF02300">
    <property type="entry name" value="Fumarate_red_C"/>
    <property type="match status" value="1"/>
</dbReference>
<evidence type="ECO:0000256" key="1">
    <source>
        <dbReference type="ARBA" id="ARBA00022475"/>
    </source>
</evidence>
<dbReference type="GO" id="GO:0005886">
    <property type="term" value="C:plasma membrane"/>
    <property type="evidence" value="ECO:0007669"/>
    <property type="project" value="UniProtKB-SubCell"/>
</dbReference>
<evidence type="ECO:0000256" key="3">
    <source>
        <dbReference type="ARBA" id="ARBA00022989"/>
    </source>
</evidence>
<reference evidence="6 7" key="1">
    <citation type="submission" date="2018-03" db="EMBL/GenBank/DDBJ databases">
        <title>Pantoea intestinalis SRCM103226 isolated form the mealworm.</title>
        <authorList>
            <person name="Jeong D.-Y."/>
            <person name="Kim J.W."/>
        </authorList>
    </citation>
    <scope>NUCLEOTIDE SEQUENCE [LARGE SCALE GENOMIC DNA]</scope>
    <source>
        <strain evidence="6 7">SRCM103226</strain>
    </source>
</reference>
<dbReference type="KEGG" id="mint:C7M51_02908"/>
<feature type="transmembrane region" description="Helical" evidence="5">
    <location>
        <begin position="32"/>
        <end position="50"/>
    </location>
</feature>
<dbReference type="Proteomes" id="UP000464053">
    <property type="component" value="Chromosome"/>
</dbReference>
<gene>
    <name evidence="5 6" type="primary">frdC</name>
    <name evidence="6" type="ORF">C7M51_02908</name>
</gene>
<name>A0A6P1Q2E6_9GAMM</name>
<keyword evidence="1 5" id="KW-1003">Cell membrane</keyword>
<comment type="subunit">
    <text evidence="5">Part of an enzyme complex containing four subunits: a flavoprotein (FrdA), an iron-sulfur protein (FrdB), and two hydrophobic anchor proteins (FrdC and FrdD).</text>
</comment>
<dbReference type="RefSeq" id="WP_160622447.1">
    <property type="nucleotide sequence ID" value="NZ_CP028271.1"/>
</dbReference>
<sequence>MISKRKPWTAPVTASWWRQLPFYRFYMLREGTAIPALWFSLELIFALYALKHGAEQWASFVTFLQNPLVLVLNLIALAAALLHSKTWFELAPKAAIVMVKGEKLKPQPIIVALWIVTLLVTITVLWLALNA</sequence>
<accession>A0A6P1Q2E6</accession>
<proteinExistence type="inferred from homology"/>
<dbReference type="CDD" id="cd00546">
    <property type="entry name" value="QFR_TypeD_subunitC"/>
    <property type="match status" value="1"/>
</dbReference>